<comment type="subcellular location">
    <subcellularLocation>
        <location evidence="5">Endoplasmic reticulum membrane</location>
        <topology evidence="5">Multi-pass membrane protein</topology>
    </subcellularLocation>
    <subcellularLocation>
        <location evidence="1">Membrane</location>
        <topology evidence="1">Multi-pass membrane protein</topology>
    </subcellularLocation>
</comment>
<name>A0A5M3MZI1_CONPW</name>
<comment type="catalytic activity">
    <reaction evidence="5">
        <text>[protein]-C-terminal S-[(2E,6E)-farnesyl]-L-cysteine + S-adenosyl-L-methionine = [protein]-C-terminal S-[(2E,6E)-farnesyl]-L-cysteine methyl ester + S-adenosyl-L-homocysteine</text>
        <dbReference type="Rhea" id="RHEA:21672"/>
        <dbReference type="Rhea" id="RHEA-COMP:12125"/>
        <dbReference type="Rhea" id="RHEA-COMP:12126"/>
        <dbReference type="ChEBI" id="CHEBI:57856"/>
        <dbReference type="ChEBI" id="CHEBI:59789"/>
        <dbReference type="ChEBI" id="CHEBI:90510"/>
        <dbReference type="ChEBI" id="CHEBI:90511"/>
        <dbReference type="EC" id="2.1.1.100"/>
    </reaction>
</comment>
<comment type="caution">
    <text evidence="7">The sequence shown here is derived from an EMBL/GenBank/DDBJ whole genome shotgun (WGS) entry which is preliminary data.</text>
</comment>
<evidence type="ECO:0000313" key="7">
    <source>
        <dbReference type="EMBL" id="EIW84539.1"/>
    </source>
</evidence>
<dbReference type="Pfam" id="PF04140">
    <property type="entry name" value="ICMT"/>
    <property type="match status" value="1"/>
</dbReference>
<dbReference type="AlphaFoldDB" id="A0A5M3MZI1"/>
<dbReference type="Proteomes" id="UP000053558">
    <property type="component" value="Unassembled WGS sequence"/>
</dbReference>
<evidence type="ECO:0000256" key="5">
    <source>
        <dbReference type="RuleBase" id="RU362022"/>
    </source>
</evidence>
<dbReference type="GO" id="GO:0005789">
    <property type="term" value="C:endoplasmic reticulum membrane"/>
    <property type="evidence" value="ECO:0007669"/>
    <property type="project" value="UniProtKB-SubCell"/>
</dbReference>
<keyword evidence="8" id="KW-1185">Reference proteome</keyword>
<dbReference type="EC" id="2.1.1.100" evidence="5"/>
<organism evidence="7 8">
    <name type="scientific">Coniophora puteana (strain RWD-64-598)</name>
    <name type="common">Brown rot fungus</name>
    <dbReference type="NCBI Taxonomy" id="741705"/>
    <lineage>
        <taxon>Eukaryota</taxon>
        <taxon>Fungi</taxon>
        <taxon>Dikarya</taxon>
        <taxon>Basidiomycota</taxon>
        <taxon>Agaricomycotina</taxon>
        <taxon>Agaricomycetes</taxon>
        <taxon>Agaricomycetidae</taxon>
        <taxon>Boletales</taxon>
        <taxon>Coniophorineae</taxon>
        <taxon>Coniophoraceae</taxon>
        <taxon>Coniophora</taxon>
    </lineage>
</organism>
<keyword evidence="5" id="KW-0949">S-adenosyl-L-methionine</keyword>
<keyword evidence="5" id="KW-0256">Endoplasmic reticulum</keyword>
<evidence type="ECO:0000256" key="2">
    <source>
        <dbReference type="ARBA" id="ARBA00022692"/>
    </source>
</evidence>
<dbReference type="RefSeq" id="XP_007766212.1">
    <property type="nucleotide sequence ID" value="XM_007768022.1"/>
</dbReference>
<proteinExistence type="inferred from homology"/>
<reference evidence="8" key="1">
    <citation type="journal article" date="2012" name="Science">
        <title>The Paleozoic origin of enzymatic lignin decomposition reconstructed from 31 fungal genomes.</title>
        <authorList>
            <person name="Floudas D."/>
            <person name="Binder M."/>
            <person name="Riley R."/>
            <person name="Barry K."/>
            <person name="Blanchette R.A."/>
            <person name="Henrissat B."/>
            <person name="Martinez A.T."/>
            <person name="Otillar R."/>
            <person name="Spatafora J.W."/>
            <person name="Yadav J.S."/>
            <person name="Aerts A."/>
            <person name="Benoit I."/>
            <person name="Boyd A."/>
            <person name="Carlson A."/>
            <person name="Copeland A."/>
            <person name="Coutinho P.M."/>
            <person name="de Vries R.P."/>
            <person name="Ferreira P."/>
            <person name="Findley K."/>
            <person name="Foster B."/>
            <person name="Gaskell J."/>
            <person name="Glotzer D."/>
            <person name="Gorecki P."/>
            <person name="Heitman J."/>
            <person name="Hesse C."/>
            <person name="Hori C."/>
            <person name="Igarashi K."/>
            <person name="Jurgens J.A."/>
            <person name="Kallen N."/>
            <person name="Kersten P."/>
            <person name="Kohler A."/>
            <person name="Kuees U."/>
            <person name="Kumar T.K.A."/>
            <person name="Kuo A."/>
            <person name="LaButti K."/>
            <person name="Larrondo L.F."/>
            <person name="Lindquist E."/>
            <person name="Ling A."/>
            <person name="Lombard V."/>
            <person name="Lucas S."/>
            <person name="Lundell T."/>
            <person name="Martin R."/>
            <person name="McLaughlin D.J."/>
            <person name="Morgenstern I."/>
            <person name="Morin E."/>
            <person name="Murat C."/>
            <person name="Nagy L.G."/>
            <person name="Nolan M."/>
            <person name="Ohm R.A."/>
            <person name="Patyshakuliyeva A."/>
            <person name="Rokas A."/>
            <person name="Ruiz-Duenas F.J."/>
            <person name="Sabat G."/>
            <person name="Salamov A."/>
            <person name="Samejima M."/>
            <person name="Schmutz J."/>
            <person name="Slot J.C."/>
            <person name="St John F."/>
            <person name="Stenlid J."/>
            <person name="Sun H."/>
            <person name="Sun S."/>
            <person name="Syed K."/>
            <person name="Tsang A."/>
            <person name="Wiebenga A."/>
            <person name="Young D."/>
            <person name="Pisabarro A."/>
            <person name="Eastwood D.C."/>
            <person name="Martin F."/>
            <person name="Cullen D."/>
            <person name="Grigoriev I.V."/>
            <person name="Hibbett D.S."/>
        </authorList>
    </citation>
    <scope>NUCLEOTIDE SEQUENCE [LARGE SCALE GENOMIC DNA]</scope>
    <source>
        <strain evidence="8">RWD-64-598 SS2</strain>
    </source>
</reference>
<evidence type="ECO:0000256" key="1">
    <source>
        <dbReference type="ARBA" id="ARBA00004141"/>
    </source>
</evidence>
<keyword evidence="6" id="KW-0732">Signal</keyword>
<evidence type="ECO:0000256" key="3">
    <source>
        <dbReference type="ARBA" id="ARBA00022989"/>
    </source>
</evidence>
<protein>
    <recommendedName>
        <fullName evidence="5">Protein-S-isoprenylcysteine O-methyltransferase</fullName>
        <ecNumber evidence="5">2.1.1.100</ecNumber>
    </recommendedName>
</protein>
<keyword evidence="5" id="KW-0808">Transferase</keyword>
<dbReference type="EMBL" id="JH711575">
    <property type="protein sequence ID" value="EIW84539.1"/>
    <property type="molecule type" value="Genomic_DNA"/>
</dbReference>
<dbReference type="GO" id="GO:0032259">
    <property type="term" value="P:methylation"/>
    <property type="evidence" value="ECO:0007669"/>
    <property type="project" value="UniProtKB-KW"/>
</dbReference>
<sequence length="152" mass="16250">MALVKSILLISSSLSVEACLTPPGVSKKGERIPYTSFNLDLLELVAERVAPFITRALIVVVAVAEAVTIIASEHPHLFPSGRVSTLNRGAALPSAIPNALFITGALLALAGSQLRLLCFRTLGKHFVFNVALKKNHRLITSGPYSIVRHPSC</sequence>
<dbReference type="Gene3D" id="1.20.120.1630">
    <property type="match status" value="1"/>
</dbReference>
<dbReference type="KEGG" id="cput:CONPUDRAFT_151555"/>
<evidence type="ECO:0000256" key="6">
    <source>
        <dbReference type="SAM" id="SignalP"/>
    </source>
</evidence>
<keyword evidence="4" id="KW-0472">Membrane</keyword>
<dbReference type="GO" id="GO:0004671">
    <property type="term" value="F:protein C-terminal S-isoprenylcysteine carboxyl O-methyltransferase activity"/>
    <property type="evidence" value="ECO:0007669"/>
    <property type="project" value="UniProtKB-EC"/>
</dbReference>
<gene>
    <name evidence="7" type="ORF">CONPUDRAFT_151555</name>
</gene>
<feature type="chain" id="PRO_5024461247" description="Protein-S-isoprenylcysteine O-methyltransferase" evidence="6">
    <location>
        <begin position="19"/>
        <end position="152"/>
    </location>
</feature>
<comment type="similarity">
    <text evidence="5">Belongs to the class VI-like SAM-binding methyltransferase superfamily. Isoprenylcysteine carboxyl methyltransferase family.</text>
</comment>
<keyword evidence="2" id="KW-0812">Transmembrane</keyword>
<accession>A0A5M3MZI1</accession>
<feature type="signal peptide" evidence="6">
    <location>
        <begin position="1"/>
        <end position="18"/>
    </location>
</feature>
<keyword evidence="3" id="KW-1133">Transmembrane helix</keyword>
<dbReference type="GeneID" id="19202877"/>
<evidence type="ECO:0000256" key="4">
    <source>
        <dbReference type="ARBA" id="ARBA00023136"/>
    </source>
</evidence>
<keyword evidence="5" id="KW-0489">Methyltransferase</keyword>
<evidence type="ECO:0000313" key="8">
    <source>
        <dbReference type="Proteomes" id="UP000053558"/>
    </source>
</evidence>
<dbReference type="OrthoDB" id="422086at2759"/>
<dbReference type="InterPro" id="IPR007269">
    <property type="entry name" value="ICMT_MeTrfase"/>
</dbReference>